<organism evidence="2">
    <name type="scientific">Vitis vinifera</name>
    <name type="common">Grape</name>
    <dbReference type="NCBI Taxonomy" id="29760"/>
    <lineage>
        <taxon>Eukaryota</taxon>
        <taxon>Viridiplantae</taxon>
        <taxon>Streptophyta</taxon>
        <taxon>Embryophyta</taxon>
        <taxon>Tracheophyta</taxon>
        <taxon>Spermatophyta</taxon>
        <taxon>Magnoliopsida</taxon>
        <taxon>eudicotyledons</taxon>
        <taxon>Gunneridae</taxon>
        <taxon>Pentapetalae</taxon>
        <taxon>rosids</taxon>
        <taxon>Vitales</taxon>
        <taxon>Vitaceae</taxon>
        <taxon>Viteae</taxon>
        <taxon>Vitis</taxon>
    </lineage>
</organism>
<feature type="compositionally biased region" description="Low complexity" evidence="1">
    <location>
        <begin position="18"/>
        <end position="30"/>
    </location>
</feature>
<dbReference type="EMBL" id="AM454292">
    <property type="protein sequence ID" value="CAN72206.1"/>
    <property type="molecule type" value="Genomic_DNA"/>
</dbReference>
<proteinExistence type="predicted"/>
<evidence type="ECO:0000256" key="1">
    <source>
        <dbReference type="SAM" id="MobiDB-lite"/>
    </source>
</evidence>
<name>A5BCA2_VITVI</name>
<dbReference type="AlphaFoldDB" id="A5BCA2"/>
<gene>
    <name evidence="2" type="ORF">VITISV_020904</name>
</gene>
<feature type="region of interest" description="Disordered" evidence="1">
    <location>
        <begin position="18"/>
        <end position="45"/>
    </location>
</feature>
<reference evidence="2" key="1">
    <citation type="journal article" date="2007" name="PLoS ONE">
        <title>The first genome sequence of an elite grapevine cultivar (Pinot noir Vitis vinifera L.): coping with a highly heterozygous genome.</title>
        <authorList>
            <person name="Velasco R."/>
            <person name="Zharkikh A."/>
            <person name="Troggio M."/>
            <person name="Cartwright D.A."/>
            <person name="Cestaro A."/>
            <person name="Pruss D."/>
            <person name="Pindo M."/>
            <person name="FitzGerald L.M."/>
            <person name="Vezzulli S."/>
            <person name="Reid J."/>
            <person name="Malacarne G."/>
            <person name="Iliev D."/>
            <person name="Coppola G."/>
            <person name="Wardell B."/>
            <person name="Micheletti D."/>
            <person name="Macalma T."/>
            <person name="Facci M."/>
            <person name="Mitchell J.T."/>
            <person name="Perazzolli M."/>
            <person name="Eldredge G."/>
            <person name="Gatto P."/>
            <person name="Oyzerski R."/>
            <person name="Moretto M."/>
            <person name="Gutin N."/>
            <person name="Stefanini M."/>
            <person name="Chen Y."/>
            <person name="Segala C."/>
            <person name="Davenport C."/>
            <person name="Dematte L."/>
            <person name="Mraz A."/>
            <person name="Battilana J."/>
            <person name="Stormo K."/>
            <person name="Costa F."/>
            <person name="Tao Q."/>
            <person name="Si-Ammour A."/>
            <person name="Harkins T."/>
            <person name="Lackey A."/>
            <person name="Perbost C."/>
            <person name="Taillon B."/>
            <person name="Stella A."/>
            <person name="Solovyev V."/>
            <person name="Fawcett J.A."/>
            <person name="Sterck L."/>
            <person name="Vandepoele K."/>
            <person name="Grando S.M."/>
            <person name="Toppo S."/>
            <person name="Moser C."/>
            <person name="Lanchbury J."/>
            <person name="Bogden R."/>
            <person name="Skolnick M."/>
            <person name="Sgaramella V."/>
            <person name="Bhatnagar S.K."/>
            <person name="Fontana P."/>
            <person name="Gutin A."/>
            <person name="Van de Peer Y."/>
            <person name="Salamini F."/>
            <person name="Viola R."/>
        </authorList>
    </citation>
    <scope>NUCLEOTIDE SEQUENCE</scope>
</reference>
<sequence length="91" mass="9994">MAELLARLGESRAVQVAEARAGTRSRTASRLTPCHQHRERVRRGQAGPEWWATAASVVALLTKEMSSSWSASTGSLFGPLEQRTAGWRWSS</sequence>
<accession>A5BCA2</accession>
<protein>
    <submittedName>
        <fullName evidence="2">Uncharacterized protein</fullName>
    </submittedName>
</protein>
<evidence type="ECO:0000313" key="2">
    <source>
        <dbReference type="EMBL" id="CAN72206.1"/>
    </source>
</evidence>